<keyword evidence="3" id="KW-1185">Reference proteome</keyword>
<dbReference type="Proteomes" id="UP001497522">
    <property type="component" value="Chromosome 11"/>
</dbReference>
<name>A0ABP1AFI2_9BRYO</name>
<organism evidence="2 3">
    <name type="scientific">Sphagnum jensenii</name>
    <dbReference type="NCBI Taxonomy" id="128206"/>
    <lineage>
        <taxon>Eukaryota</taxon>
        <taxon>Viridiplantae</taxon>
        <taxon>Streptophyta</taxon>
        <taxon>Embryophyta</taxon>
        <taxon>Bryophyta</taxon>
        <taxon>Sphagnophytina</taxon>
        <taxon>Sphagnopsida</taxon>
        <taxon>Sphagnales</taxon>
        <taxon>Sphagnaceae</taxon>
        <taxon>Sphagnum</taxon>
    </lineage>
</organism>
<gene>
    <name evidence="2" type="ORF">CSSPJE1EN2_LOCUS4233</name>
</gene>
<protein>
    <submittedName>
        <fullName evidence="2">Uncharacterized protein</fullName>
    </submittedName>
</protein>
<evidence type="ECO:0000313" key="3">
    <source>
        <dbReference type="Proteomes" id="UP001497522"/>
    </source>
</evidence>
<evidence type="ECO:0000256" key="1">
    <source>
        <dbReference type="SAM" id="MobiDB-lite"/>
    </source>
</evidence>
<proteinExistence type="predicted"/>
<sequence length="100" mass="10893">MMMLPGSWSNTGLLIPQKTSQTEILQEANIGGDNDRLSILDQPRSSDDQTFVDPPNCADETPSTDGPTSDATTIHQPNLDDQMLVSTAKDQHTLYAYNGI</sequence>
<dbReference type="EMBL" id="OZ023712">
    <property type="protein sequence ID" value="CAK9861238.1"/>
    <property type="molecule type" value="Genomic_DNA"/>
</dbReference>
<feature type="region of interest" description="Disordered" evidence="1">
    <location>
        <begin position="30"/>
        <end position="80"/>
    </location>
</feature>
<accession>A0ABP1AFI2</accession>
<evidence type="ECO:0000313" key="2">
    <source>
        <dbReference type="EMBL" id="CAK9861238.1"/>
    </source>
</evidence>
<reference evidence="2" key="1">
    <citation type="submission" date="2024-03" db="EMBL/GenBank/DDBJ databases">
        <authorList>
            <consortium name="ELIXIR-Norway"/>
            <consortium name="Elixir Norway"/>
        </authorList>
    </citation>
    <scope>NUCLEOTIDE SEQUENCE</scope>
</reference>
<feature type="compositionally biased region" description="Polar residues" evidence="1">
    <location>
        <begin position="61"/>
        <end position="76"/>
    </location>
</feature>